<evidence type="ECO:0000313" key="15">
    <source>
        <dbReference type="Proteomes" id="UP000777303"/>
    </source>
</evidence>
<reference evidence="14" key="1">
    <citation type="journal article" date="2021" name="PeerJ">
        <title>Extensive microbial diversity within the chicken gut microbiome revealed by metagenomics and culture.</title>
        <authorList>
            <person name="Gilroy R."/>
            <person name="Ravi A."/>
            <person name="Getino M."/>
            <person name="Pursley I."/>
            <person name="Horton D.L."/>
            <person name="Alikhan N.F."/>
            <person name="Baker D."/>
            <person name="Gharbi K."/>
            <person name="Hall N."/>
            <person name="Watson M."/>
            <person name="Adriaenssens E.M."/>
            <person name="Foster-Nyarko E."/>
            <person name="Jarju S."/>
            <person name="Secka A."/>
            <person name="Antonio M."/>
            <person name="Oren A."/>
            <person name="Chaudhuri R.R."/>
            <person name="La Ragione R."/>
            <person name="Hildebrand F."/>
            <person name="Pallen M.J."/>
        </authorList>
    </citation>
    <scope>NUCLEOTIDE SEQUENCE</scope>
    <source>
        <strain evidence="14">F6-6636</strain>
    </source>
</reference>
<feature type="transmembrane region" description="Helical" evidence="11">
    <location>
        <begin position="68"/>
        <end position="88"/>
    </location>
</feature>
<keyword evidence="8" id="KW-0143">Chaperone</keyword>
<evidence type="ECO:0000256" key="3">
    <source>
        <dbReference type="ARBA" id="ARBA00022475"/>
    </source>
</evidence>
<dbReference type="InterPro" id="IPR028055">
    <property type="entry name" value="YidC/Oxa/ALB_C"/>
</dbReference>
<accession>A0A948TJC7</accession>
<dbReference type="EMBL" id="JAHLFS010000045">
    <property type="protein sequence ID" value="MBU3851705.1"/>
    <property type="molecule type" value="Genomic_DNA"/>
</dbReference>
<dbReference type="Pfam" id="PF02096">
    <property type="entry name" value="60KD_IMP"/>
    <property type="match status" value="1"/>
</dbReference>
<evidence type="ECO:0000256" key="2">
    <source>
        <dbReference type="ARBA" id="ARBA00022448"/>
    </source>
</evidence>
<keyword evidence="6 11" id="KW-1133">Transmembrane helix</keyword>
<feature type="compositionally biased region" description="Low complexity" evidence="10">
    <location>
        <begin position="292"/>
        <end position="302"/>
    </location>
</feature>
<evidence type="ECO:0000256" key="9">
    <source>
        <dbReference type="RuleBase" id="RU003945"/>
    </source>
</evidence>
<comment type="caution">
    <text evidence="14">The sequence shown here is derived from an EMBL/GenBank/DDBJ whole genome shotgun (WGS) entry which is preliminary data.</text>
</comment>
<evidence type="ECO:0000313" key="14">
    <source>
        <dbReference type="EMBL" id="MBU3851705.1"/>
    </source>
</evidence>
<dbReference type="AlphaFoldDB" id="A0A948TJC7"/>
<evidence type="ECO:0000256" key="1">
    <source>
        <dbReference type="ARBA" id="ARBA00004651"/>
    </source>
</evidence>
<keyword evidence="2" id="KW-0813">Transport</keyword>
<feature type="chain" id="PRO_5037007611" evidence="12">
    <location>
        <begin position="24"/>
        <end position="324"/>
    </location>
</feature>
<keyword evidence="4 9" id="KW-0812">Transmembrane</keyword>
<evidence type="ECO:0000259" key="13">
    <source>
        <dbReference type="Pfam" id="PF02096"/>
    </source>
</evidence>
<evidence type="ECO:0000256" key="10">
    <source>
        <dbReference type="SAM" id="MobiDB-lite"/>
    </source>
</evidence>
<feature type="domain" description="Membrane insertase YidC/Oxa/ALB C-terminal" evidence="13">
    <location>
        <begin position="68"/>
        <end position="254"/>
    </location>
</feature>
<protein>
    <submittedName>
        <fullName evidence="14">Membrane protein insertase YidC</fullName>
    </submittedName>
</protein>
<reference evidence="14" key="2">
    <citation type="submission" date="2021-04" db="EMBL/GenBank/DDBJ databases">
        <authorList>
            <person name="Gilroy R."/>
        </authorList>
    </citation>
    <scope>NUCLEOTIDE SEQUENCE</scope>
    <source>
        <strain evidence="14">F6-6636</strain>
    </source>
</reference>
<dbReference type="PANTHER" id="PTHR12428">
    <property type="entry name" value="OXA1"/>
    <property type="match status" value="1"/>
</dbReference>
<dbReference type="GO" id="GO:0032977">
    <property type="term" value="F:membrane insertase activity"/>
    <property type="evidence" value="ECO:0007669"/>
    <property type="project" value="InterPro"/>
</dbReference>
<evidence type="ECO:0000256" key="4">
    <source>
        <dbReference type="ARBA" id="ARBA00022692"/>
    </source>
</evidence>
<keyword evidence="12" id="KW-0732">Signal</keyword>
<dbReference type="Proteomes" id="UP000777303">
    <property type="component" value="Unassembled WGS sequence"/>
</dbReference>
<keyword evidence="5" id="KW-0653">Protein transport</keyword>
<organism evidence="14 15">
    <name type="scientific">Candidatus Paralactobacillus gallistercoris</name>
    <dbReference type="NCBI Taxonomy" id="2838724"/>
    <lineage>
        <taxon>Bacteria</taxon>
        <taxon>Bacillati</taxon>
        <taxon>Bacillota</taxon>
        <taxon>Bacilli</taxon>
        <taxon>Lactobacillales</taxon>
        <taxon>Lactobacillaceae</taxon>
        <taxon>Lactobacillus</taxon>
    </lineage>
</organism>
<sequence>MKNKKRFFSVTLLVLVLALSACSRHTTTHTMQPPTGFLYGTLYKYLAIPIQHFMQWIALMMGNHDNGFGWAIIIITVAVRVILLPLMLNQTKKMTIQQEKMQVLKPQIDILQKHLRNVNTPEEQMRVQQLMMEVYQKNHMSIMPSMGCLTMLIQLPVFSGLYMAIEYSAPISNSSFLHINLGQSNLILTILATLTYVIQGYLSLYGMPESQKQQMKMALLMSPAMTFFVCVISPAGLGLYFLAGGLISILQQIMATFWITPKIKRQVAKEMAEEPPVIVVDENTFHDNASADNTNQTATTKETTNDDDLHAQLRQRNAGKQKRK</sequence>
<evidence type="ECO:0000256" key="11">
    <source>
        <dbReference type="SAM" id="Phobius"/>
    </source>
</evidence>
<feature type="transmembrane region" description="Helical" evidence="11">
    <location>
        <begin position="185"/>
        <end position="205"/>
    </location>
</feature>
<dbReference type="GO" id="GO:0015031">
    <property type="term" value="P:protein transport"/>
    <property type="evidence" value="ECO:0007669"/>
    <property type="project" value="UniProtKB-KW"/>
</dbReference>
<evidence type="ECO:0000256" key="5">
    <source>
        <dbReference type="ARBA" id="ARBA00022927"/>
    </source>
</evidence>
<feature type="transmembrane region" description="Helical" evidence="11">
    <location>
        <begin position="146"/>
        <end position="165"/>
    </location>
</feature>
<dbReference type="CDD" id="cd20070">
    <property type="entry name" value="5TM_YidC_Alb3"/>
    <property type="match status" value="1"/>
</dbReference>
<dbReference type="PANTHER" id="PTHR12428:SF65">
    <property type="entry name" value="CYTOCHROME C OXIDASE ASSEMBLY PROTEIN COX18, MITOCHONDRIAL"/>
    <property type="match status" value="1"/>
</dbReference>
<gene>
    <name evidence="14" type="primary">yidC</name>
    <name evidence="14" type="ORF">H9901_03300</name>
</gene>
<dbReference type="InterPro" id="IPR047196">
    <property type="entry name" value="YidC_ALB_C"/>
</dbReference>
<keyword evidence="3" id="KW-1003">Cell membrane</keyword>
<feature type="signal peptide" evidence="12">
    <location>
        <begin position="1"/>
        <end position="23"/>
    </location>
</feature>
<dbReference type="PROSITE" id="PS51257">
    <property type="entry name" value="PROKAR_LIPOPROTEIN"/>
    <property type="match status" value="1"/>
</dbReference>
<evidence type="ECO:0000256" key="7">
    <source>
        <dbReference type="ARBA" id="ARBA00023136"/>
    </source>
</evidence>
<comment type="subcellular location">
    <subcellularLocation>
        <location evidence="1">Cell membrane</location>
        <topology evidence="1">Multi-pass membrane protein</topology>
    </subcellularLocation>
    <subcellularLocation>
        <location evidence="9">Membrane</location>
        <topology evidence="9">Multi-pass membrane protein</topology>
    </subcellularLocation>
</comment>
<evidence type="ECO:0000256" key="12">
    <source>
        <dbReference type="SAM" id="SignalP"/>
    </source>
</evidence>
<evidence type="ECO:0000256" key="6">
    <source>
        <dbReference type="ARBA" id="ARBA00022989"/>
    </source>
</evidence>
<dbReference type="NCBIfam" id="TIGR03592">
    <property type="entry name" value="yidC_oxa1_cterm"/>
    <property type="match status" value="1"/>
</dbReference>
<feature type="region of interest" description="Disordered" evidence="10">
    <location>
        <begin position="283"/>
        <end position="324"/>
    </location>
</feature>
<dbReference type="InterPro" id="IPR001708">
    <property type="entry name" value="YidC/ALB3/OXA1/COX18"/>
</dbReference>
<name>A0A948TJC7_9LACO</name>
<dbReference type="GO" id="GO:0005886">
    <property type="term" value="C:plasma membrane"/>
    <property type="evidence" value="ECO:0007669"/>
    <property type="project" value="UniProtKB-SubCell"/>
</dbReference>
<dbReference type="PRINTS" id="PR00701">
    <property type="entry name" value="60KDINNERMP"/>
</dbReference>
<comment type="similarity">
    <text evidence="9">Belongs to the OXA1/ALB3/YidC family.</text>
</comment>
<evidence type="ECO:0000256" key="8">
    <source>
        <dbReference type="ARBA" id="ARBA00023186"/>
    </source>
</evidence>
<proteinExistence type="inferred from homology"/>
<keyword evidence="7 11" id="KW-0472">Membrane</keyword>
<dbReference type="GO" id="GO:0051205">
    <property type="term" value="P:protein insertion into membrane"/>
    <property type="evidence" value="ECO:0007669"/>
    <property type="project" value="TreeGrafter"/>
</dbReference>